<sequence length="409" mass="45774">MYLAVNDTRRIDGYRAAAYYTNWATYARDYQPSELPLHKLTHVFYAFANVHPDNGEVFLFDEFADIEKRFPADRSTESATDLFGCIKQLFLLKKRNRNLKTLLSIGGSSFSANFAQAVSTSEGRQHFADSAVKLLGDLGFDGLDIDWEYPKNDTDAQNYVSLLSLTREALDGYSLTLPQTPHFLLTVASSCGSDHFKLLKLGDMDRHVDFWNLMAYDFTGSWTTETGHQANLYLSEQSPTSTPFNTEAAVEYYVTTAGIAANKINLGMPLYGRTFGNTAGPGSPYKGVGNTFDWEPGTWDYKSLPRPGAVESFDEKAVASWSYDSIDRTMVTYDNEHSVAAKAKYIKERQLGGAMWWESSGDRTDEKSLIQMVTDSLNNTDGNGMDKTQNVLDYPSSQYDNLRNGFPGE</sequence>
<dbReference type="InterPro" id="IPR017853">
    <property type="entry name" value="GH"/>
</dbReference>
<dbReference type="InterPro" id="IPR001223">
    <property type="entry name" value="Glyco_hydro18_cat"/>
</dbReference>
<evidence type="ECO:0000256" key="6">
    <source>
        <dbReference type="ARBA" id="ARBA00022801"/>
    </source>
</evidence>
<evidence type="ECO:0000256" key="12">
    <source>
        <dbReference type="SAM" id="MobiDB-lite"/>
    </source>
</evidence>
<comment type="caution">
    <text evidence="14">The sequence shown here is derived from an EMBL/GenBank/DDBJ whole genome shotgun (WGS) entry which is preliminary data.</text>
</comment>
<dbReference type="FunFam" id="3.10.50.10:FF:000005">
    <property type="entry name" value="Endochitinase B1"/>
    <property type="match status" value="1"/>
</dbReference>
<dbReference type="Gene3D" id="3.20.20.80">
    <property type="entry name" value="Glycosidases"/>
    <property type="match status" value="1"/>
</dbReference>
<dbReference type="EMBL" id="QZAL01000231">
    <property type="protein sequence ID" value="THW32827.1"/>
    <property type="molecule type" value="Genomic_DNA"/>
</dbReference>
<dbReference type="Gene3D" id="3.10.50.10">
    <property type="match status" value="1"/>
</dbReference>
<protein>
    <recommendedName>
        <fullName evidence="4">chitinase</fullName>
        <ecNumber evidence="4">3.2.1.14</ecNumber>
    </recommendedName>
</protein>
<comment type="similarity">
    <text evidence="3">Belongs to the glycosyl hydrolase 18 family. Chitinase class V subfamily.</text>
</comment>
<dbReference type="EC" id="3.2.1.14" evidence="4"/>
<dbReference type="SUPFAM" id="SSF51445">
    <property type="entry name" value="(Trans)glycosidases"/>
    <property type="match status" value="1"/>
</dbReference>
<gene>
    <name evidence="14" type="ORF">D6D22_09421</name>
</gene>
<evidence type="ECO:0000256" key="4">
    <source>
        <dbReference type="ARBA" id="ARBA00012729"/>
    </source>
</evidence>
<evidence type="ECO:0000256" key="3">
    <source>
        <dbReference type="ARBA" id="ARBA00008682"/>
    </source>
</evidence>
<evidence type="ECO:0000313" key="15">
    <source>
        <dbReference type="Proteomes" id="UP000310687"/>
    </source>
</evidence>
<dbReference type="SUPFAM" id="SSF54556">
    <property type="entry name" value="Chitinase insertion domain"/>
    <property type="match status" value="1"/>
</dbReference>
<dbReference type="InterPro" id="IPR029070">
    <property type="entry name" value="Chitinase_insertion_sf"/>
</dbReference>
<evidence type="ECO:0000256" key="5">
    <source>
        <dbReference type="ARBA" id="ARBA00022525"/>
    </source>
</evidence>
<dbReference type="GO" id="GO:0005576">
    <property type="term" value="C:extracellular region"/>
    <property type="evidence" value="ECO:0007669"/>
    <property type="project" value="UniProtKB-SubCell"/>
</dbReference>
<dbReference type="PROSITE" id="PS51910">
    <property type="entry name" value="GH18_2"/>
    <property type="match status" value="1"/>
</dbReference>
<evidence type="ECO:0000313" key="14">
    <source>
        <dbReference type="EMBL" id="THW32827.1"/>
    </source>
</evidence>
<reference evidence="14 15" key="1">
    <citation type="submission" date="2018-10" db="EMBL/GenBank/DDBJ databases">
        <title>Fifty Aureobasidium pullulans genomes reveal a recombining polyextremotolerant generalist.</title>
        <authorList>
            <person name="Gostincar C."/>
            <person name="Turk M."/>
            <person name="Zajc J."/>
            <person name="Gunde-Cimerman N."/>
        </authorList>
    </citation>
    <scope>NUCLEOTIDE SEQUENCE [LARGE SCALE GENOMIC DNA]</scope>
    <source>
        <strain evidence="14 15">EXF-11013</strain>
    </source>
</reference>
<evidence type="ECO:0000256" key="11">
    <source>
        <dbReference type="RuleBase" id="RU000489"/>
    </source>
</evidence>
<feature type="compositionally biased region" description="Polar residues" evidence="12">
    <location>
        <begin position="376"/>
        <end position="401"/>
    </location>
</feature>
<dbReference type="SMART" id="SM00636">
    <property type="entry name" value="Glyco_18"/>
    <property type="match status" value="1"/>
</dbReference>
<dbReference type="GO" id="GO:0006032">
    <property type="term" value="P:chitin catabolic process"/>
    <property type="evidence" value="ECO:0007669"/>
    <property type="project" value="UniProtKB-KW"/>
</dbReference>
<dbReference type="GO" id="GO:0008843">
    <property type="term" value="F:endochitinase activity"/>
    <property type="evidence" value="ECO:0007669"/>
    <property type="project" value="UniProtKB-EC"/>
</dbReference>
<feature type="domain" description="GH18" evidence="13">
    <location>
        <begin position="14"/>
        <end position="380"/>
    </location>
</feature>
<dbReference type="GO" id="GO:0008061">
    <property type="term" value="F:chitin binding"/>
    <property type="evidence" value="ECO:0007669"/>
    <property type="project" value="InterPro"/>
</dbReference>
<keyword evidence="7" id="KW-0146">Chitin degradation</keyword>
<dbReference type="Pfam" id="PF00704">
    <property type="entry name" value="Glyco_hydro_18"/>
    <property type="match status" value="1"/>
</dbReference>
<dbReference type="InterPro" id="IPR050314">
    <property type="entry name" value="Glycosyl_Hydrlase_18"/>
</dbReference>
<comment type="subcellular location">
    <subcellularLocation>
        <location evidence="2">Secreted</location>
    </subcellularLocation>
</comment>
<keyword evidence="9 11" id="KW-0326">Glycosidase</keyword>
<dbReference type="PANTHER" id="PTHR11177">
    <property type="entry name" value="CHITINASE"/>
    <property type="match status" value="1"/>
</dbReference>
<name>A0A4S8T4M7_AURPU</name>
<accession>A0A4S8T4M7</accession>
<evidence type="ECO:0000259" key="13">
    <source>
        <dbReference type="PROSITE" id="PS51910"/>
    </source>
</evidence>
<dbReference type="FunFam" id="3.20.20.80:FF:000075">
    <property type="entry name" value="Sporulation-specific chitinase"/>
    <property type="match status" value="1"/>
</dbReference>
<evidence type="ECO:0000256" key="8">
    <source>
        <dbReference type="ARBA" id="ARBA00023277"/>
    </source>
</evidence>
<dbReference type="InterPro" id="IPR011583">
    <property type="entry name" value="Chitinase_II/V-like_cat"/>
</dbReference>
<dbReference type="GO" id="GO:0000272">
    <property type="term" value="P:polysaccharide catabolic process"/>
    <property type="evidence" value="ECO:0007669"/>
    <property type="project" value="UniProtKB-KW"/>
</dbReference>
<dbReference type="Proteomes" id="UP000310687">
    <property type="component" value="Unassembled WGS sequence"/>
</dbReference>
<evidence type="ECO:0000256" key="10">
    <source>
        <dbReference type="ARBA" id="ARBA00023326"/>
    </source>
</evidence>
<evidence type="ECO:0000256" key="1">
    <source>
        <dbReference type="ARBA" id="ARBA00000822"/>
    </source>
</evidence>
<evidence type="ECO:0000256" key="7">
    <source>
        <dbReference type="ARBA" id="ARBA00023024"/>
    </source>
</evidence>
<evidence type="ECO:0000256" key="9">
    <source>
        <dbReference type="ARBA" id="ARBA00023295"/>
    </source>
</evidence>
<dbReference type="PROSITE" id="PS01095">
    <property type="entry name" value="GH18_1"/>
    <property type="match status" value="1"/>
</dbReference>
<organism evidence="14 15">
    <name type="scientific">Aureobasidium pullulans</name>
    <name type="common">Black yeast</name>
    <name type="synonym">Pullularia pullulans</name>
    <dbReference type="NCBI Taxonomy" id="5580"/>
    <lineage>
        <taxon>Eukaryota</taxon>
        <taxon>Fungi</taxon>
        <taxon>Dikarya</taxon>
        <taxon>Ascomycota</taxon>
        <taxon>Pezizomycotina</taxon>
        <taxon>Dothideomycetes</taxon>
        <taxon>Dothideomycetidae</taxon>
        <taxon>Dothideales</taxon>
        <taxon>Saccotheciaceae</taxon>
        <taxon>Aureobasidium</taxon>
    </lineage>
</organism>
<comment type="catalytic activity">
    <reaction evidence="1">
        <text>Random endo-hydrolysis of N-acetyl-beta-D-glucosaminide (1-&gt;4)-beta-linkages in chitin and chitodextrins.</text>
        <dbReference type="EC" id="3.2.1.14"/>
    </reaction>
</comment>
<proteinExistence type="inferred from homology"/>
<dbReference type="InterPro" id="IPR001579">
    <property type="entry name" value="Glyco_hydro_18_chit_AS"/>
</dbReference>
<keyword evidence="6 11" id="KW-0378">Hydrolase</keyword>
<dbReference type="PANTHER" id="PTHR11177:SF317">
    <property type="entry name" value="CHITINASE 12-RELATED"/>
    <property type="match status" value="1"/>
</dbReference>
<evidence type="ECO:0000256" key="2">
    <source>
        <dbReference type="ARBA" id="ARBA00004613"/>
    </source>
</evidence>
<dbReference type="CDD" id="cd06548">
    <property type="entry name" value="GH18_chitinase"/>
    <property type="match status" value="1"/>
</dbReference>
<dbReference type="AlphaFoldDB" id="A0A4S8T4M7"/>
<keyword evidence="8" id="KW-0119">Carbohydrate metabolism</keyword>
<keyword evidence="5" id="KW-0964">Secreted</keyword>
<feature type="region of interest" description="Disordered" evidence="12">
    <location>
        <begin position="376"/>
        <end position="409"/>
    </location>
</feature>
<keyword evidence="10" id="KW-0624">Polysaccharide degradation</keyword>